<dbReference type="STRING" id="454006.SAMN05421825_1493"/>
<feature type="domain" description="Abortive phage infection protein C-terminal" evidence="1">
    <location>
        <begin position="247"/>
        <end position="572"/>
    </location>
</feature>
<dbReference type="InterPro" id="IPR018891">
    <property type="entry name" value="AIPR_C"/>
</dbReference>
<dbReference type="RefSeq" id="WP_089872710.1">
    <property type="nucleotide sequence ID" value="NZ_FNBH01000001.1"/>
</dbReference>
<dbReference type="InterPro" id="IPR055101">
    <property type="entry name" value="AIPR_N"/>
</dbReference>
<reference evidence="4" key="1">
    <citation type="submission" date="2016-10" db="EMBL/GenBank/DDBJ databases">
        <authorList>
            <person name="Varghese N."/>
            <person name="Submissions S."/>
        </authorList>
    </citation>
    <scope>NUCLEOTIDE SEQUENCE [LARGE SCALE GENOMIC DNA]</scope>
    <source>
        <strain evidence="4">DSM 19684</strain>
    </source>
</reference>
<dbReference type="Pfam" id="PF22879">
    <property type="entry name" value="AIPR_N"/>
    <property type="match status" value="1"/>
</dbReference>
<dbReference type="Proteomes" id="UP000199203">
    <property type="component" value="Unassembled WGS sequence"/>
</dbReference>
<sequence length="780" mass="89762">MSTVSENIELLKFYQNLVQDIRATQLSEEDGGNTEQIFTQIAVDLLASAGETENVRLAYDKKGIGTKNQHQINAYSISDNYETLDLFITVLKGTEEPARTTSAEVETAQKRILNFFRKGIYKDYVNEIEESSDIFQLANELASSQELRENLVRVNAIILTDGTFPNDAPMSDSISSFSVYTRIVDLNYLYNITEKSHIPIELDFKADGFEIPCIESPSENEDYKSYLAIMPGTALANIYERFGSRLLEQNVRSFLQFAGKINKGIRTTILKEPQMFLAFNNGIAATANHIELEKDSQGKGLIISKVSDLQIVNGGQTTASIYHTFKKDKADVSNIFVQVKLSVVKNKENFGEIVSRIAEYANTQNKVSVADLSSNRPFHIHFEKLSRTIVTPHSEKNPTQTKWFYERARGQYKNARLKDGFTRARQKAFDLKHPRHQMFTKEQLAKYINAYQEVYDGKRLVVAPHFVIKNVKNYNQFILHNTNAKIENNNIYYEDAIAKAIIYKTCEKLYGVKPNAIGDLRFITVPYAITYLGFKIDYKLDLYKIWKNQSVSDELNAFLYNLMIKMDDFLKTNSSESLIEMWARKEVCWEMVKQQDFDLDYDSIKDDFVNEKTSVKRNLISSDEAEQQEKEENLEKIKSIPYEIWKKIENWGSETQNLSANMQNVVFTIAGRIRSNNKLLDNEIANGLKIIDVVIDKAPEILFDIDNLPETPKKQESQAEITLELIRKIVQWDKRNKRLKGFEYTFMNELAEERKPLTDRNKAIAKLNLGKVKKYGFSEK</sequence>
<proteinExistence type="predicted"/>
<keyword evidence="4" id="KW-1185">Reference proteome</keyword>
<evidence type="ECO:0000259" key="1">
    <source>
        <dbReference type="Pfam" id="PF10592"/>
    </source>
</evidence>
<evidence type="ECO:0000313" key="4">
    <source>
        <dbReference type="Proteomes" id="UP000199203"/>
    </source>
</evidence>
<evidence type="ECO:0000259" key="2">
    <source>
        <dbReference type="Pfam" id="PF22879"/>
    </source>
</evidence>
<dbReference type="Pfam" id="PF10592">
    <property type="entry name" value="AIPR"/>
    <property type="match status" value="1"/>
</dbReference>
<accession>A0A1G7JVC7</accession>
<organism evidence="3 4">
    <name type="scientific">Epilithonimonas hungarica</name>
    <dbReference type="NCBI Taxonomy" id="454006"/>
    <lineage>
        <taxon>Bacteria</taxon>
        <taxon>Pseudomonadati</taxon>
        <taxon>Bacteroidota</taxon>
        <taxon>Flavobacteriia</taxon>
        <taxon>Flavobacteriales</taxon>
        <taxon>Weeksellaceae</taxon>
        <taxon>Chryseobacterium group</taxon>
        <taxon>Epilithonimonas</taxon>
    </lineage>
</organism>
<name>A0A1G7JVC7_9FLAO</name>
<dbReference type="EMBL" id="FNBH01000001">
    <property type="protein sequence ID" value="SDF28897.1"/>
    <property type="molecule type" value="Genomic_DNA"/>
</dbReference>
<dbReference type="OrthoDB" id="9806213at2"/>
<evidence type="ECO:0000313" key="3">
    <source>
        <dbReference type="EMBL" id="SDF28897.1"/>
    </source>
</evidence>
<dbReference type="AlphaFoldDB" id="A0A1G7JVC7"/>
<gene>
    <name evidence="3" type="ORF">SAMN05421825_1493</name>
</gene>
<feature type="domain" description="Abortive infection phage resistance protein N-terminal" evidence="2">
    <location>
        <begin position="38"/>
        <end position="191"/>
    </location>
</feature>
<protein>
    <submittedName>
        <fullName evidence="3">AIPR protein</fullName>
    </submittedName>
</protein>